<evidence type="ECO:0000256" key="2">
    <source>
        <dbReference type="SAM" id="MobiDB-lite"/>
    </source>
</evidence>
<feature type="compositionally biased region" description="Polar residues" evidence="2">
    <location>
        <begin position="34"/>
        <end position="49"/>
    </location>
</feature>
<feature type="region of interest" description="Disordered" evidence="2">
    <location>
        <begin position="34"/>
        <end position="86"/>
    </location>
</feature>
<reference evidence="5" key="1">
    <citation type="submission" date="2020-06" db="EMBL/GenBank/DDBJ databases">
        <authorList>
            <person name="Ji K."/>
            <person name="Li J."/>
        </authorList>
    </citation>
    <scope>NUCLEOTIDE SEQUENCE</scope>
    <source>
        <strain evidence="5">JKM2019</strain>
        <tissue evidence="5">Whole body</tissue>
    </source>
</reference>
<feature type="compositionally biased region" description="Low complexity" evidence="2">
    <location>
        <begin position="267"/>
        <end position="290"/>
    </location>
</feature>
<reference evidence="5" key="2">
    <citation type="journal article" date="2021" name="World Allergy Organ. J.">
        <title>Chromosome-level assembly of Dermatophagoides farinae genome and transcriptome reveals two novel allergens Der f 37 and Der f 39.</title>
        <authorList>
            <person name="Chen J."/>
            <person name="Cai Z."/>
            <person name="Fan D."/>
            <person name="Hu J."/>
            <person name="Hou Y."/>
            <person name="He Y."/>
            <person name="Zhang Z."/>
            <person name="Zhao Z."/>
            <person name="Gao P."/>
            <person name="Hu W."/>
            <person name="Sun J."/>
            <person name="Li J."/>
            <person name="Ji K."/>
        </authorList>
    </citation>
    <scope>NUCLEOTIDE SEQUENCE</scope>
    <source>
        <strain evidence="5">JKM2019</strain>
    </source>
</reference>
<comment type="caution">
    <text evidence="5">The sequence shown here is derived from an EMBL/GenBank/DDBJ whole genome shotgun (WGS) entry which is preliminary data.</text>
</comment>
<dbReference type="PANTHER" id="PTHR11731">
    <property type="entry name" value="PROTEASE FAMILY S9B,C DIPEPTIDYL-PEPTIDASE IV-RELATED"/>
    <property type="match status" value="1"/>
</dbReference>
<feature type="compositionally biased region" description="Polar residues" evidence="2">
    <location>
        <begin position="385"/>
        <end position="405"/>
    </location>
</feature>
<dbReference type="InterPro" id="IPR029058">
    <property type="entry name" value="AB_hydrolase_fold"/>
</dbReference>
<dbReference type="Pfam" id="PF00326">
    <property type="entry name" value="Peptidase_S9"/>
    <property type="match status" value="1"/>
</dbReference>
<feature type="compositionally biased region" description="Polar residues" evidence="2">
    <location>
        <begin position="59"/>
        <end position="86"/>
    </location>
</feature>
<evidence type="ECO:0000259" key="3">
    <source>
        <dbReference type="Pfam" id="PF00326"/>
    </source>
</evidence>
<feature type="domain" description="Dipeptidylpeptidase IV N-terminal" evidence="4">
    <location>
        <begin position="490"/>
        <end position="898"/>
    </location>
</feature>
<dbReference type="Pfam" id="PF00930">
    <property type="entry name" value="DPPIV_N"/>
    <property type="match status" value="1"/>
</dbReference>
<evidence type="ECO:0000256" key="1">
    <source>
        <dbReference type="ARBA" id="ARBA00005228"/>
    </source>
</evidence>
<feature type="domain" description="Peptidase S9 prolyl oligopeptidase catalytic" evidence="3">
    <location>
        <begin position="1003"/>
        <end position="1204"/>
    </location>
</feature>
<dbReference type="PANTHER" id="PTHR11731:SF193">
    <property type="entry name" value="DIPEPTIDYL PEPTIDASE 9"/>
    <property type="match status" value="1"/>
</dbReference>
<dbReference type="GO" id="GO:0006508">
    <property type="term" value="P:proteolysis"/>
    <property type="evidence" value="ECO:0007669"/>
    <property type="project" value="InterPro"/>
</dbReference>
<evidence type="ECO:0000313" key="5">
    <source>
        <dbReference type="EMBL" id="KAH7640143.1"/>
    </source>
</evidence>
<proteinExistence type="inferred from homology"/>
<dbReference type="SUPFAM" id="SSF82171">
    <property type="entry name" value="DPP6 N-terminal domain-like"/>
    <property type="match status" value="1"/>
</dbReference>
<organism evidence="5">
    <name type="scientific">Dermatophagoides farinae</name>
    <name type="common">American house dust mite</name>
    <dbReference type="NCBI Taxonomy" id="6954"/>
    <lineage>
        <taxon>Eukaryota</taxon>
        <taxon>Metazoa</taxon>
        <taxon>Ecdysozoa</taxon>
        <taxon>Arthropoda</taxon>
        <taxon>Chelicerata</taxon>
        <taxon>Arachnida</taxon>
        <taxon>Acari</taxon>
        <taxon>Acariformes</taxon>
        <taxon>Sarcoptiformes</taxon>
        <taxon>Astigmata</taxon>
        <taxon>Psoroptidia</taxon>
        <taxon>Analgoidea</taxon>
        <taxon>Pyroglyphidae</taxon>
        <taxon>Dermatophagoidinae</taxon>
        <taxon>Dermatophagoides</taxon>
    </lineage>
</organism>
<name>A0A9D4NXF9_DERFA</name>
<dbReference type="Gene3D" id="2.140.10.30">
    <property type="entry name" value="Dipeptidylpeptidase IV, N-terminal domain"/>
    <property type="match status" value="1"/>
</dbReference>
<sequence>MDKKLNSNNDGHHLDQNELINHQARQSIPIQRQYSPANSSQINLQLPSTSSRNNNRNNYHQNIPTNSSIPFIINEDSQQPPSANNYLSQSWKNALQMSALNMPSLPDYFTSVPMPSMPNITMPNLPSMPTLTMPSMPSMPNLSMPNISMPSMPNINFPSISDFMPFYLGKNIKSWEQICASVREARKKYTSICPSLPFDFNFGYDSKREKLRIYFLASINSLETTLYYCDVDLLKNSTTYTNEVLLDFIGDESDQADFPIDIEHKQQQQQEQNPQLLQNSSSSSSSYYQQKTNNEVRSRSNSETNIDIADCDLDLDNNASSGSPTSMTLSTQSLSSSNSNESYMNTSLLHKSISSPTSSISNLETIEWKPLITNLDELINLEPYTQQQTNNEKSTHETVQQSSTSSHEEDLILQRKRIILNGIFSYDFHPKMARFVFTMKNAIYWFDDIAINGANHLSEMKEQNNRSEVRNTTNLFPPYIPQKLINNDYIKLNATICPYKPDLVAYTADNDLWVCDLISGSEIRLTNTNYTKTAIMAGRPSFVMQEEFSRYIGFWWRPSYQIYQNVYTILCEFVDESVVERISISGWGSMDEVHRFPKPGSTNAKSTLKLVHFAFINSLGRSKDRQLRLLKIEDLHIRLESIYREYEYLTRCDWLNDDVIWAQLLNRQQNHMAIVLYSISNRFPPQIIHTESHRDHWYNCHEILYFLKNKPLENDKSDGNMIAIPNLTDNENDNGDGDYDVIMVGSKVEFLWSSEVTGFRHLYKISVEIANFPEKIQLDNDDSFVNDEKHIERMNQETRNQLSNHELKAELLENRQLTYGNWEVSESMYWVDEQNDLIFFLGTRDSPLENHLYVISSSQSSRIAPRRLSKEDFTHTKIVFDPKFRFCIDFQSNVSIPPFGYLHKVVAPVDNPLNINLEPQYMFLNLPDDIKVEDSMEYYEKVQILGPTPHLFECKLRSGELIYGFLFKPEFMEPGFKYPVLLEIYGGPEVQLVTKSFKDLRYHRRHLIASEGYVVVGFDSRGSKHRGVEFEKHIYKRLGQVEIDDQVEALQWLADNTGFIDMNRVAIHGWSFGGYLSLMALVKRPDIFKCAIAGAPVTNWLLYDTGYTERYMGLPSENAENYQRSSILSYIKHFPNEYNRLLIIHGLMDENVHFCHTAQLIQGLVMAGKPYQLSIYPYERHSLKKINSAEHFEATLIHYLQQNL</sequence>
<feature type="region of interest" description="Disordered" evidence="2">
    <location>
        <begin position="385"/>
        <end position="407"/>
    </location>
</feature>
<dbReference type="InterPro" id="IPR002470">
    <property type="entry name" value="Peptidase_S9A"/>
</dbReference>
<feature type="compositionally biased region" description="Low complexity" evidence="2">
    <location>
        <begin position="323"/>
        <end position="342"/>
    </location>
</feature>
<dbReference type="GO" id="GO:0008239">
    <property type="term" value="F:dipeptidyl-peptidase activity"/>
    <property type="evidence" value="ECO:0007669"/>
    <property type="project" value="TreeGrafter"/>
</dbReference>
<dbReference type="PRINTS" id="PR00862">
    <property type="entry name" value="PROLIGOPTASE"/>
</dbReference>
<dbReference type="AlphaFoldDB" id="A0A9D4NXF9"/>
<dbReference type="Proteomes" id="UP000828236">
    <property type="component" value="Unassembled WGS sequence"/>
</dbReference>
<accession>A0A9D4NXF9</accession>
<dbReference type="InterPro" id="IPR001375">
    <property type="entry name" value="Peptidase_S9_cat"/>
</dbReference>
<comment type="similarity">
    <text evidence="1">Belongs to the peptidase S9A family.</text>
</comment>
<feature type="region of interest" description="Disordered" evidence="2">
    <location>
        <begin position="265"/>
        <end position="342"/>
    </location>
</feature>
<gene>
    <name evidence="5" type="ORF">HUG17_10623</name>
</gene>
<dbReference type="OrthoDB" id="16520at2759"/>
<dbReference type="Gene3D" id="3.40.50.1820">
    <property type="entry name" value="alpha/beta hydrolase"/>
    <property type="match status" value="1"/>
</dbReference>
<evidence type="ECO:0000259" key="4">
    <source>
        <dbReference type="Pfam" id="PF00930"/>
    </source>
</evidence>
<dbReference type="GO" id="GO:0004252">
    <property type="term" value="F:serine-type endopeptidase activity"/>
    <property type="evidence" value="ECO:0007669"/>
    <property type="project" value="InterPro"/>
</dbReference>
<dbReference type="SUPFAM" id="SSF53474">
    <property type="entry name" value="alpha/beta-Hydrolases"/>
    <property type="match status" value="1"/>
</dbReference>
<protein>
    <submittedName>
        <fullName evidence="5">Dipeptidyl peptidase 8-like protein</fullName>
    </submittedName>
</protein>
<dbReference type="InterPro" id="IPR002469">
    <property type="entry name" value="Peptidase_S9B_N"/>
</dbReference>
<dbReference type="InterPro" id="IPR050278">
    <property type="entry name" value="Serine_Prot_S9B/DPPIV"/>
</dbReference>
<dbReference type="EMBL" id="SDOV01000006">
    <property type="protein sequence ID" value="KAH7640143.1"/>
    <property type="molecule type" value="Genomic_DNA"/>
</dbReference>